<dbReference type="AlphaFoldDB" id="A0A9P9IDK8"/>
<comment type="caution">
    <text evidence="3">The sequence shown here is derived from an EMBL/GenBank/DDBJ whole genome shotgun (WGS) entry which is preliminary data.</text>
</comment>
<dbReference type="PANTHER" id="PTHR45648:SF22">
    <property type="entry name" value="GDSL LIPASE_ACYLHYDROLASE FAMILY PROTEIN (AFU_ORTHOLOGUE AFUA_4G14700)"/>
    <property type="match status" value="1"/>
</dbReference>
<dbReference type="CDD" id="cd01846">
    <property type="entry name" value="fatty_acyltransferase_like"/>
    <property type="match status" value="1"/>
</dbReference>
<sequence>MYRLFISILLAAQTYAQIPATEWPGWDEISTIFVFGDSYSTTGFELNGTQPNAANPLGNPALPGRTFSNGRNWINLLTSNYNDSFVRTYNFARAGASLDSFGQPSPFRPFDIQVDQFFLPNYALNNTNLTRWKPENTLFISFFGINDVNFFYKLSNATTYATMLMNTYDRYTERLYRAGARNFLFMNVPAIHRAPFTVNQGANSTRFIEQNRVAVEDFNDRITDMARRFDQRHRDATIFLFDTFSLFNAVMDNPRSRPETIGYTNTTGFCAAYSRRTYNEEESNSSCGAPQKEFLWLDALHPTTPIHTAMASEVAAQLRGNEIIGRPNAPPRSGASSRNTKTNLTTSLAVLLFSILAARSL</sequence>
<dbReference type="InterPro" id="IPR036514">
    <property type="entry name" value="SGNH_hydro_sf"/>
</dbReference>
<evidence type="ECO:0000313" key="3">
    <source>
        <dbReference type="EMBL" id="KAH7115894.1"/>
    </source>
</evidence>
<dbReference type="GO" id="GO:0016788">
    <property type="term" value="F:hydrolase activity, acting on ester bonds"/>
    <property type="evidence" value="ECO:0007669"/>
    <property type="project" value="InterPro"/>
</dbReference>
<evidence type="ECO:0000256" key="2">
    <source>
        <dbReference type="SAM" id="SignalP"/>
    </source>
</evidence>
<dbReference type="Proteomes" id="UP000700596">
    <property type="component" value="Unassembled WGS sequence"/>
</dbReference>
<dbReference type="InterPro" id="IPR001087">
    <property type="entry name" value="GDSL"/>
</dbReference>
<reference evidence="3" key="1">
    <citation type="journal article" date="2021" name="Nat. Commun.">
        <title>Genetic determinants of endophytism in the Arabidopsis root mycobiome.</title>
        <authorList>
            <person name="Mesny F."/>
            <person name="Miyauchi S."/>
            <person name="Thiergart T."/>
            <person name="Pickel B."/>
            <person name="Atanasova L."/>
            <person name="Karlsson M."/>
            <person name="Huettel B."/>
            <person name="Barry K.W."/>
            <person name="Haridas S."/>
            <person name="Chen C."/>
            <person name="Bauer D."/>
            <person name="Andreopoulos W."/>
            <person name="Pangilinan J."/>
            <person name="LaButti K."/>
            <person name="Riley R."/>
            <person name="Lipzen A."/>
            <person name="Clum A."/>
            <person name="Drula E."/>
            <person name="Henrissat B."/>
            <person name="Kohler A."/>
            <person name="Grigoriev I.V."/>
            <person name="Martin F.M."/>
            <person name="Hacquard S."/>
        </authorList>
    </citation>
    <scope>NUCLEOTIDE SEQUENCE</scope>
    <source>
        <strain evidence="3">MPI-CAGE-CH-0243</strain>
    </source>
</reference>
<keyword evidence="1" id="KW-0378">Hydrolase</keyword>
<dbReference type="EMBL" id="JAGMWT010000015">
    <property type="protein sequence ID" value="KAH7115894.1"/>
    <property type="molecule type" value="Genomic_DNA"/>
</dbReference>
<dbReference type="InterPro" id="IPR051058">
    <property type="entry name" value="GDSL_Est/Lipase"/>
</dbReference>
<keyword evidence="4" id="KW-1185">Reference proteome</keyword>
<dbReference type="SUPFAM" id="SSF52266">
    <property type="entry name" value="SGNH hydrolase"/>
    <property type="match status" value="1"/>
</dbReference>
<dbReference type="PANTHER" id="PTHR45648">
    <property type="entry name" value="GDSL LIPASE/ACYLHYDROLASE FAMILY PROTEIN (AFU_ORTHOLOGUE AFUA_4G14700)"/>
    <property type="match status" value="1"/>
</dbReference>
<keyword evidence="2" id="KW-0732">Signal</keyword>
<protein>
    <recommendedName>
        <fullName evidence="5">Carbohydrate esterase family 16 protein</fullName>
    </recommendedName>
</protein>
<proteinExistence type="predicted"/>
<evidence type="ECO:0000313" key="4">
    <source>
        <dbReference type="Proteomes" id="UP000700596"/>
    </source>
</evidence>
<dbReference type="OrthoDB" id="1600564at2759"/>
<accession>A0A9P9IDK8</accession>
<evidence type="ECO:0000256" key="1">
    <source>
        <dbReference type="ARBA" id="ARBA00022801"/>
    </source>
</evidence>
<organism evidence="3 4">
    <name type="scientific">Dendryphion nanum</name>
    <dbReference type="NCBI Taxonomy" id="256645"/>
    <lineage>
        <taxon>Eukaryota</taxon>
        <taxon>Fungi</taxon>
        <taxon>Dikarya</taxon>
        <taxon>Ascomycota</taxon>
        <taxon>Pezizomycotina</taxon>
        <taxon>Dothideomycetes</taxon>
        <taxon>Pleosporomycetidae</taxon>
        <taxon>Pleosporales</taxon>
        <taxon>Torulaceae</taxon>
        <taxon>Dendryphion</taxon>
    </lineage>
</organism>
<name>A0A9P9IDK8_9PLEO</name>
<evidence type="ECO:0008006" key="5">
    <source>
        <dbReference type="Google" id="ProtNLM"/>
    </source>
</evidence>
<feature type="signal peptide" evidence="2">
    <location>
        <begin position="1"/>
        <end position="16"/>
    </location>
</feature>
<gene>
    <name evidence="3" type="ORF">B0J11DRAFT_113022</name>
</gene>
<dbReference type="Pfam" id="PF00657">
    <property type="entry name" value="Lipase_GDSL"/>
    <property type="match status" value="1"/>
</dbReference>
<dbReference type="Gene3D" id="3.40.50.1110">
    <property type="entry name" value="SGNH hydrolase"/>
    <property type="match status" value="1"/>
</dbReference>
<feature type="chain" id="PRO_5040245007" description="Carbohydrate esterase family 16 protein" evidence="2">
    <location>
        <begin position="17"/>
        <end position="361"/>
    </location>
</feature>